<dbReference type="RefSeq" id="WP_008679266.1">
    <property type="nucleotide sequence ID" value="NZ_ANOH01000203.1"/>
</dbReference>
<evidence type="ECO:0000256" key="5">
    <source>
        <dbReference type="SAM" id="Coils"/>
    </source>
</evidence>
<feature type="compositionally biased region" description="Basic and acidic residues" evidence="6">
    <location>
        <begin position="359"/>
        <end position="376"/>
    </location>
</feature>
<dbReference type="AlphaFoldDB" id="M5UI45"/>
<dbReference type="PATRIC" id="fig|1263870.3.peg.3054"/>
<feature type="domain" description="HTTM-like" evidence="8">
    <location>
        <begin position="27"/>
        <end position="319"/>
    </location>
</feature>
<accession>M5UI45</accession>
<feature type="transmembrane region" description="Helical" evidence="7">
    <location>
        <begin position="104"/>
        <end position="127"/>
    </location>
</feature>
<evidence type="ECO:0000259" key="8">
    <source>
        <dbReference type="SMART" id="SM00752"/>
    </source>
</evidence>
<keyword evidence="5" id="KW-0175">Coiled coil</keyword>
<comment type="caution">
    <text evidence="9">The sequence shown here is derived from an EMBL/GenBank/DDBJ whole genome shotgun (WGS) entry which is preliminary data.</text>
</comment>
<feature type="transmembrane region" description="Helical" evidence="7">
    <location>
        <begin position="147"/>
        <end position="170"/>
    </location>
</feature>
<evidence type="ECO:0000256" key="1">
    <source>
        <dbReference type="ARBA" id="ARBA00004127"/>
    </source>
</evidence>
<evidence type="ECO:0000256" key="7">
    <source>
        <dbReference type="SAM" id="Phobius"/>
    </source>
</evidence>
<feature type="transmembrane region" description="Helical" evidence="7">
    <location>
        <begin position="281"/>
        <end position="314"/>
    </location>
</feature>
<feature type="transmembrane region" description="Helical" evidence="7">
    <location>
        <begin position="255"/>
        <end position="275"/>
    </location>
</feature>
<dbReference type="EC" id="6.4.-.-" evidence="9"/>
<evidence type="ECO:0000313" key="10">
    <source>
        <dbReference type="Proteomes" id="UP000011885"/>
    </source>
</evidence>
<organism evidence="9 10">
    <name type="scientific">Rhodopirellula sallentina SM41</name>
    <dbReference type="NCBI Taxonomy" id="1263870"/>
    <lineage>
        <taxon>Bacteria</taxon>
        <taxon>Pseudomonadati</taxon>
        <taxon>Planctomycetota</taxon>
        <taxon>Planctomycetia</taxon>
        <taxon>Pirellulales</taxon>
        <taxon>Pirellulaceae</taxon>
        <taxon>Rhodopirellula</taxon>
    </lineage>
</organism>
<feature type="compositionally biased region" description="Polar residues" evidence="6">
    <location>
        <begin position="331"/>
        <end position="358"/>
    </location>
</feature>
<evidence type="ECO:0000256" key="2">
    <source>
        <dbReference type="ARBA" id="ARBA00022692"/>
    </source>
</evidence>
<keyword evidence="3 7" id="KW-1133">Transmembrane helix</keyword>
<dbReference type="InterPro" id="IPR052964">
    <property type="entry name" value="Sporulation_signal_mat"/>
</dbReference>
<keyword evidence="2 7" id="KW-0812">Transmembrane</keyword>
<dbReference type="InterPro" id="IPR011020">
    <property type="entry name" value="HTTM-like"/>
</dbReference>
<protein>
    <submittedName>
        <fullName evidence="9">Membrane protein containing HTTM domain</fullName>
        <ecNumber evidence="9">6.4.-.-</ecNumber>
    </submittedName>
</protein>
<dbReference type="SMART" id="SM00752">
    <property type="entry name" value="HTTM"/>
    <property type="match status" value="1"/>
</dbReference>
<dbReference type="GO" id="GO:0016874">
    <property type="term" value="F:ligase activity"/>
    <property type="evidence" value="ECO:0007669"/>
    <property type="project" value="UniProtKB-KW"/>
</dbReference>
<reference evidence="9 10" key="1">
    <citation type="journal article" date="2013" name="Mar. Genomics">
        <title>Expression of sulfatases in Rhodopirellula baltica and the diversity of sulfatases in the genus Rhodopirellula.</title>
        <authorList>
            <person name="Wegner C.E."/>
            <person name="Richter-Heitmann T."/>
            <person name="Klindworth A."/>
            <person name="Klockow C."/>
            <person name="Richter M."/>
            <person name="Achstetter T."/>
            <person name="Glockner F.O."/>
            <person name="Harder J."/>
        </authorList>
    </citation>
    <scope>NUCLEOTIDE SEQUENCE [LARGE SCALE GENOMIC DNA]</scope>
    <source>
        <strain evidence="9 10">SM41</strain>
    </source>
</reference>
<dbReference type="PANTHER" id="PTHR39535">
    <property type="entry name" value="SPORULATION-DELAYING PROTEIN SDPB"/>
    <property type="match status" value="1"/>
</dbReference>
<proteinExistence type="predicted"/>
<evidence type="ECO:0000256" key="3">
    <source>
        <dbReference type="ARBA" id="ARBA00022989"/>
    </source>
</evidence>
<name>M5UI45_9BACT</name>
<evidence type="ECO:0000256" key="4">
    <source>
        <dbReference type="ARBA" id="ARBA00023136"/>
    </source>
</evidence>
<keyword evidence="10" id="KW-1185">Reference proteome</keyword>
<feature type="compositionally biased region" description="Basic and acidic residues" evidence="6">
    <location>
        <begin position="455"/>
        <end position="466"/>
    </location>
</feature>
<feature type="region of interest" description="Disordered" evidence="6">
    <location>
        <begin position="331"/>
        <end position="376"/>
    </location>
</feature>
<gene>
    <name evidence="9" type="ORF">RSSM_02873</name>
</gene>
<evidence type="ECO:0000256" key="6">
    <source>
        <dbReference type="SAM" id="MobiDB-lite"/>
    </source>
</evidence>
<dbReference type="EMBL" id="ANOH01000203">
    <property type="protein sequence ID" value="EMI55688.1"/>
    <property type="molecule type" value="Genomic_DNA"/>
</dbReference>
<dbReference type="PANTHER" id="PTHR39535:SF2">
    <property type="entry name" value="HTTM DOMAIN-CONTAINING PROTEIN"/>
    <property type="match status" value="1"/>
</dbReference>
<keyword evidence="4 7" id="KW-0472">Membrane</keyword>
<dbReference type="GO" id="GO:0012505">
    <property type="term" value="C:endomembrane system"/>
    <property type="evidence" value="ECO:0007669"/>
    <property type="project" value="UniProtKB-SubCell"/>
</dbReference>
<comment type="subcellular location">
    <subcellularLocation>
        <location evidence="1">Endomembrane system</location>
        <topology evidence="1">Multi-pass membrane protein</topology>
    </subcellularLocation>
</comment>
<dbReference type="OrthoDB" id="128729at2"/>
<evidence type="ECO:0000313" key="9">
    <source>
        <dbReference type="EMBL" id="EMI55688.1"/>
    </source>
</evidence>
<dbReference type="Proteomes" id="UP000011885">
    <property type="component" value="Unassembled WGS sequence"/>
</dbReference>
<sequence length="482" mass="53645">MSSNASLATRLKTSATDFFDAWDEFWFAARNVETLAILRICTGAMLLYSHLVLATDLESFVGTNAWINNETSQALHDGTLGEPTAAWSYLWNIDSPAMIGLHHVVTMIASAAFMVGFLTRITGPLALWFQLMLIHRLLGSLFGLDQIVTYCTLYLAFTPCGAAFSVDSWLRRRLTRNKDPQSKAFGWLLPCDAPSVAANVATRLLQLHLCVIYLFGGLAKARGQLWWDGTALWYAIGNYEYQSLDMTFMAAYPKFFTALTHVTLFWEIFYCALVWPRWTRPLTVAVAVAVHGGIALGLGMATFGLMMIAANGIFISPAVFRHWRGLDVSDQNATSEKSRSSQGVSDNASKPETSATDTRPNDDRASSERSAVEENRAEIEENLAKRMADLEKGEEAFKKRYLKLKRREAKVEERNERIKATKAKLRAKLEDGTLVRGDQLLEQSEADLSGIGLSDSHDDLENHTDDSLSGYDLLNPKDGQES</sequence>
<keyword evidence="9" id="KW-0436">Ligase</keyword>
<feature type="region of interest" description="Disordered" evidence="6">
    <location>
        <begin position="450"/>
        <end position="482"/>
    </location>
</feature>
<feature type="coiled-coil region" evidence="5">
    <location>
        <begin position="401"/>
        <end position="428"/>
    </location>
</feature>